<organism evidence="1 2">
    <name type="scientific">Weissella viridescens</name>
    <name type="common">Lactobacillus viridescens</name>
    <dbReference type="NCBI Taxonomy" id="1629"/>
    <lineage>
        <taxon>Bacteria</taxon>
        <taxon>Bacillati</taxon>
        <taxon>Bacillota</taxon>
        <taxon>Bacilli</taxon>
        <taxon>Lactobacillales</taxon>
        <taxon>Lactobacillaceae</taxon>
        <taxon>Weissella</taxon>
    </lineage>
</organism>
<gene>
    <name evidence="1" type="ORF">IV50_GL000210</name>
</gene>
<evidence type="ECO:0000313" key="1">
    <source>
        <dbReference type="EMBL" id="KRN46944.1"/>
    </source>
</evidence>
<dbReference type="EMBL" id="JQBM01000001">
    <property type="protein sequence ID" value="KRN46944.1"/>
    <property type="molecule type" value="Genomic_DNA"/>
</dbReference>
<comment type="caution">
    <text evidence="1">The sequence shown here is derived from an EMBL/GenBank/DDBJ whole genome shotgun (WGS) entry which is preliminary data.</text>
</comment>
<name>A0A0R2H1Y3_WEIVI</name>
<dbReference type="RefSeq" id="WP_057743804.1">
    <property type="nucleotide sequence ID" value="NZ_BJLU01000001.1"/>
</dbReference>
<keyword evidence="2" id="KW-1185">Reference proteome</keyword>
<sequence length="243" mass="27165">MQENLFKWFFRIRQYRFVDLTQRTLTRLFPFAIIGSFLSAFRKTVLDDAGFINNVFDIPNLLPQYDFLNHYFQNLSHLTLGILGILAAYYMADLSVRKYSHKIYQAGITAAVAYVLVFNPANLVKGHMQLSAMTRYTGMRGLLVGLVFGYIVGTIFGRVARWGQKHAKHTESVNNYGMIGVVALMLGGGLLLNVGLNMLVKFTPITNGIDMAVSALQRGSFSMTLLGTLVTTAMRWLGLSGPF</sequence>
<dbReference type="OrthoDB" id="1651152at2"/>
<accession>A0A0R2H1Y3</accession>
<evidence type="ECO:0000313" key="2">
    <source>
        <dbReference type="Proteomes" id="UP000051992"/>
    </source>
</evidence>
<dbReference type="PATRIC" id="fig|1629.5.peg.212"/>
<protein>
    <submittedName>
        <fullName evidence="1">Uncharacterized protein</fullName>
    </submittedName>
</protein>
<proteinExistence type="predicted"/>
<reference evidence="1 2" key="1">
    <citation type="journal article" date="2015" name="Genome Announc.">
        <title>Expanding the biotechnology potential of lactobacilli through comparative genomics of 213 strains and associated genera.</title>
        <authorList>
            <person name="Sun Z."/>
            <person name="Harris H.M."/>
            <person name="McCann A."/>
            <person name="Guo C."/>
            <person name="Argimon S."/>
            <person name="Zhang W."/>
            <person name="Yang X."/>
            <person name="Jeffery I.B."/>
            <person name="Cooney J.C."/>
            <person name="Kagawa T.F."/>
            <person name="Liu W."/>
            <person name="Song Y."/>
            <person name="Salvetti E."/>
            <person name="Wrobel A."/>
            <person name="Rasinkangas P."/>
            <person name="Parkhill J."/>
            <person name="Rea M.C."/>
            <person name="O'Sullivan O."/>
            <person name="Ritari J."/>
            <person name="Douillard F.P."/>
            <person name="Paul Ross R."/>
            <person name="Yang R."/>
            <person name="Briner A.E."/>
            <person name="Felis G.E."/>
            <person name="de Vos W.M."/>
            <person name="Barrangou R."/>
            <person name="Klaenhammer T.R."/>
            <person name="Caufield P.W."/>
            <person name="Cui Y."/>
            <person name="Zhang H."/>
            <person name="O'Toole P.W."/>
        </authorList>
    </citation>
    <scope>NUCLEOTIDE SEQUENCE [LARGE SCALE GENOMIC DNA]</scope>
    <source>
        <strain evidence="1 2">DSM 20410</strain>
    </source>
</reference>
<dbReference type="AlphaFoldDB" id="A0A0R2H1Y3"/>
<dbReference type="Proteomes" id="UP000051992">
    <property type="component" value="Unassembled WGS sequence"/>
</dbReference>